<dbReference type="PANTHER" id="PTHR30329">
    <property type="entry name" value="STATOR ELEMENT OF FLAGELLAR MOTOR COMPLEX"/>
    <property type="match status" value="1"/>
</dbReference>
<dbReference type="Gene3D" id="2.60.40.1120">
    <property type="entry name" value="Carboxypeptidase-like, regulatory domain"/>
    <property type="match status" value="1"/>
</dbReference>
<accession>A0A495J0S3</accession>
<dbReference type="PANTHER" id="PTHR30329:SF21">
    <property type="entry name" value="LIPOPROTEIN YIAD-RELATED"/>
    <property type="match status" value="1"/>
</dbReference>
<dbReference type="SUPFAM" id="SSF103088">
    <property type="entry name" value="OmpA-like"/>
    <property type="match status" value="1"/>
</dbReference>
<dbReference type="RefSeq" id="WP_121197928.1">
    <property type="nucleotide sequence ID" value="NZ_RBKU01000001.1"/>
</dbReference>
<dbReference type="InterPro" id="IPR050330">
    <property type="entry name" value="Bact_OuterMem_StrucFunc"/>
</dbReference>
<dbReference type="SUPFAM" id="SSF49478">
    <property type="entry name" value="Cna protein B-type domain"/>
    <property type="match status" value="1"/>
</dbReference>
<dbReference type="Pfam" id="PF07676">
    <property type="entry name" value="PD40"/>
    <property type="match status" value="1"/>
</dbReference>
<dbReference type="CDD" id="cd07185">
    <property type="entry name" value="OmpA_C-like"/>
    <property type="match status" value="1"/>
</dbReference>
<comment type="caution">
    <text evidence="6">The sequence shown here is derived from an EMBL/GenBank/DDBJ whole genome shotgun (WGS) entry which is preliminary data.</text>
</comment>
<dbReference type="Pfam" id="PF00691">
    <property type="entry name" value="OmpA"/>
    <property type="match status" value="1"/>
</dbReference>
<evidence type="ECO:0000256" key="1">
    <source>
        <dbReference type="ARBA" id="ARBA00004442"/>
    </source>
</evidence>
<dbReference type="OrthoDB" id="9809364at2"/>
<dbReference type="InterPro" id="IPR011659">
    <property type="entry name" value="WD40"/>
</dbReference>
<evidence type="ECO:0000256" key="4">
    <source>
        <dbReference type="PROSITE-ProRule" id="PRU00473"/>
    </source>
</evidence>
<keyword evidence="7" id="KW-1185">Reference proteome</keyword>
<dbReference type="Gene3D" id="2.120.10.30">
    <property type="entry name" value="TolB, C-terminal domain"/>
    <property type="match status" value="1"/>
</dbReference>
<reference evidence="6 7" key="1">
    <citation type="submission" date="2018-10" db="EMBL/GenBank/DDBJ databases">
        <title>Genomic Encyclopedia of Archaeal and Bacterial Type Strains, Phase II (KMG-II): from individual species to whole genera.</title>
        <authorList>
            <person name="Goeker M."/>
        </authorList>
    </citation>
    <scope>NUCLEOTIDE SEQUENCE [LARGE SCALE GENOMIC DNA]</scope>
    <source>
        <strain evidence="6 7">DSM 18602</strain>
    </source>
</reference>
<dbReference type="PROSITE" id="PS51123">
    <property type="entry name" value="OMPA_2"/>
    <property type="match status" value="1"/>
</dbReference>
<evidence type="ECO:0000313" key="6">
    <source>
        <dbReference type="EMBL" id="RKR82312.1"/>
    </source>
</evidence>
<keyword evidence="3" id="KW-0998">Cell outer membrane</keyword>
<dbReference type="Gene3D" id="3.30.1330.60">
    <property type="entry name" value="OmpA-like domain"/>
    <property type="match status" value="1"/>
</dbReference>
<protein>
    <submittedName>
        <fullName evidence="6">WD40 repeat protein</fullName>
    </submittedName>
</protein>
<evidence type="ECO:0000256" key="2">
    <source>
        <dbReference type="ARBA" id="ARBA00023136"/>
    </source>
</evidence>
<keyword evidence="2 4" id="KW-0472">Membrane</keyword>
<dbReference type="InterPro" id="IPR006664">
    <property type="entry name" value="OMP_bac"/>
</dbReference>
<dbReference type="InterPro" id="IPR036737">
    <property type="entry name" value="OmpA-like_sf"/>
</dbReference>
<dbReference type="AlphaFoldDB" id="A0A495J0S3"/>
<dbReference type="InterPro" id="IPR006665">
    <property type="entry name" value="OmpA-like"/>
</dbReference>
<dbReference type="InterPro" id="IPR011990">
    <property type="entry name" value="TPR-like_helical_dom_sf"/>
</dbReference>
<evidence type="ECO:0000256" key="3">
    <source>
        <dbReference type="ARBA" id="ARBA00023237"/>
    </source>
</evidence>
<dbReference type="EMBL" id="RBKU01000001">
    <property type="protein sequence ID" value="RKR82312.1"/>
    <property type="molecule type" value="Genomic_DNA"/>
</dbReference>
<evidence type="ECO:0000259" key="5">
    <source>
        <dbReference type="PROSITE" id="PS51123"/>
    </source>
</evidence>
<name>A0A495J0S3_9SPHI</name>
<dbReference type="SUPFAM" id="SSF82171">
    <property type="entry name" value="DPP6 N-terminal domain-like"/>
    <property type="match status" value="1"/>
</dbReference>
<dbReference type="SUPFAM" id="SSF48452">
    <property type="entry name" value="TPR-like"/>
    <property type="match status" value="1"/>
</dbReference>
<sequence length="658" mass="74083">MKKIFTIVVLIALIMLVKEGRAQAILKEADEQYNLFNYKKAAELYSQAYWQKETLYTAERLATCYRLMHDYKNTESWYVTAMGFPGSKSANILYYAEALKNNSKYSEAKEQFESYAALDKEVTRFQLSIWLSSCDSSMRWMRHPTAIVLKNERALNSPQSDWGAVKYQNSVVFTSDRFNKKAEKAAMDDKPFLKIDGDKLPDRKIYGWTGNDYLRLYQSPVGGSGGDSLKLFSIAAPTDYHVGAAAFSKDGNEIYFTLTRAPQKSEGPKSVIKTINLEIYWAKKNPATGGWQKPVPFKYNNVDKYSVGDPFVSPDGKTLYFVSDMPGGKGGTDIYYCQRDEQGDWGTPVNLRDLNTAGNERTPIVDEGNNHIYFSSDGGVGMGGLDIYKAERNGLTFGRILNLAYPINSPQDDFAFTLTGGGSGYFSSNRLGGLGSDDIYSFSDKQFVNYRLEGITYDKITRLPLVNSIVTLTKTGGTELKVQTDSLGMFQFNLEEESDYTLMAEKTNFRSDNQAISTVGLTTSQTIKKNLYLEKTTLNKAIRIENIYYDFNKSNIRRDAAIELNKLIKILNENPTIWIVLGSHTDSRGNDAYNLALSQRRANAAVKYIIEKGGIDKNRISARGYGETRLLNRCANGVKCSEAEHQLNRRTEFTIVKQ</sequence>
<dbReference type="PRINTS" id="PR01021">
    <property type="entry name" value="OMPADOMAIN"/>
</dbReference>
<dbReference type="Gene3D" id="1.25.40.10">
    <property type="entry name" value="Tetratricopeptide repeat domain"/>
    <property type="match status" value="1"/>
</dbReference>
<dbReference type="GO" id="GO:0009279">
    <property type="term" value="C:cell outer membrane"/>
    <property type="evidence" value="ECO:0007669"/>
    <property type="project" value="UniProtKB-SubCell"/>
</dbReference>
<feature type="domain" description="OmpA-like" evidence="5">
    <location>
        <begin position="536"/>
        <end position="658"/>
    </location>
</feature>
<comment type="subcellular location">
    <subcellularLocation>
        <location evidence="1">Cell outer membrane</location>
    </subcellularLocation>
</comment>
<dbReference type="InterPro" id="IPR011042">
    <property type="entry name" value="6-blade_b-propeller_TolB-like"/>
</dbReference>
<proteinExistence type="predicted"/>
<gene>
    <name evidence="6" type="ORF">BDD43_2488</name>
</gene>
<evidence type="ECO:0000313" key="7">
    <source>
        <dbReference type="Proteomes" id="UP000268007"/>
    </source>
</evidence>
<organism evidence="6 7">
    <name type="scientific">Mucilaginibacter gracilis</name>
    <dbReference type="NCBI Taxonomy" id="423350"/>
    <lineage>
        <taxon>Bacteria</taxon>
        <taxon>Pseudomonadati</taxon>
        <taxon>Bacteroidota</taxon>
        <taxon>Sphingobacteriia</taxon>
        <taxon>Sphingobacteriales</taxon>
        <taxon>Sphingobacteriaceae</taxon>
        <taxon>Mucilaginibacter</taxon>
    </lineage>
</organism>
<dbReference type="Proteomes" id="UP000268007">
    <property type="component" value="Unassembled WGS sequence"/>
</dbReference>